<evidence type="ECO:0000256" key="4">
    <source>
        <dbReference type="ARBA" id="ARBA00022801"/>
    </source>
</evidence>
<keyword evidence="4 8" id="KW-0378">Hydrolase</keyword>
<dbReference type="GO" id="GO:0106300">
    <property type="term" value="P:protein-DNA covalent cross-linking repair"/>
    <property type="evidence" value="ECO:0007669"/>
    <property type="project" value="InterPro"/>
</dbReference>
<evidence type="ECO:0000256" key="7">
    <source>
        <dbReference type="ARBA" id="ARBA00023239"/>
    </source>
</evidence>
<dbReference type="Pfam" id="PF02586">
    <property type="entry name" value="SRAP"/>
    <property type="match status" value="1"/>
</dbReference>
<dbReference type="GO" id="GO:0008233">
    <property type="term" value="F:peptidase activity"/>
    <property type="evidence" value="ECO:0007669"/>
    <property type="project" value="UniProtKB-KW"/>
</dbReference>
<dbReference type="Gene3D" id="3.90.1680.10">
    <property type="entry name" value="SOS response associated peptidase-like"/>
    <property type="match status" value="1"/>
</dbReference>
<dbReference type="GO" id="GO:0003697">
    <property type="term" value="F:single-stranded DNA binding"/>
    <property type="evidence" value="ECO:0007669"/>
    <property type="project" value="InterPro"/>
</dbReference>
<keyword evidence="5" id="KW-0190">Covalent protein-DNA linkage</keyword>
<geneLocation type="plasmid" evidence="9 10">
    <name>pACMV2</name>
</geneLocation>
<protein>
    <recommendedName>
        <fullName evidence="8">Abasic site processing protein</fullName>
        <ecNumber evidence="8">3.4.-.-</ecNumber>
    </recommendedName>
</protein>
<dbReference type="GO" id="GO:0006508">
    <property type="term" value="P:proteolysis"/>
    <property type="evidence" value="ECO:0007669"/>
    <property type="project" value="UniProtKB-KW"/>
</dbReference>
<sequence length="224" mass="24719">MCGRFASVQPPDAMRALFRTTNPLPDIAQPSWNIAPSQPALAVRRHPETGARHLDLLLWGLVPHWTKDLKAARRPINARAETIASSPMFGSAFVTRRCLVPVDAWYEWQVTPEGKQPFAFARPDRETMAFAGLWESWMTPGMAKVLRTFAIITTTANATAAPVHDRMPVIVQREDWPVWLGEAAGNAAELLHHAPAGLVETWPVGRGVNSPRNNGPELLAPAKE</sequence>
<keyword evidence="2 8" id="KW-0645">Protease</keyword>
<organism evidence="9 10">
    <name type="scientific">Acidiphilium multivorum (strain DSM 11245 / JCM 8867 / NBRC 100883 / AIU 301)</name>
    <dbReference type="NCBI Taxonomy" id="926570"/>
    <lineage>
        <taxon>Bacteria</taxon>
        <taxon>Pseudomonadati</taxon>
        <taxon>Pseudomonadota</taxon>
        <taxon>Alphaproteobacteria</taxon>
        <taxon>Acetobacterales</taxon>
        <taxon>Acidocellaceae</taxon>
        <taxon>Acidiphilium</taxon>
    </lineage>
</organism>
<keyword evidence="9" id="KW-0614">Plasmid</keyword>
<proteinExistence type="inferred from homology"/>
<evidence type="ECO:0000313" key="10">
    <source>
        <dbReference type="Proteomes" id="UP000007100"/>
    </source>
</evidence>
<evidence type="ECO:0000256" key="1">
    <source>
        <dbReference type="ARBA" id="ARBA00008136"/>
    </source>
</evidence>
<comment type="similarity">
    <text evidence="1 8">Belongs to the SOS response-associated peptidase family.</text>
</comment>
<dbReference type="PANTHER" id="PTHR13604">
    <property type="entry name" value="DC12-RELATED"/>
    <property type="match status" value="1"/>
</dbReference>
<dbReference type="HOGENOM" id="CLU_035990_6_2_5"/>
<evidence type="ECO:0000256" key="6">
    <source>
        <dbReference type="ARBA" id="ARBA00023125"/>
    </source>
</evidence>
<evidence type="ECO:0000256" key="3">
    <source>
        <dbReference type="ARBA" id="ARBA00022763"/>
    </source>
</evidence>
<dbReference type="PANTHER" id="PTHR13604:SF0">
    <property type="entry name" value="ABASIC SITE PROCESSING PROTEIN HMCES"/>
    <property type="match status" value="1"/>
</dbReference>
<dbReference type="EMBL" id="AP012037">
    <property type="protein sequence ID" value="BAJ83121.1"/>
    <property type="molecule type" value="Genomic_DNA"/>
</dbReference>
<evidence type="ECO:0000256" key="8">
    <source>
        <dbReference type="RuleBase" id="RU364100"/>
    </source>
</evidence>
<keyword evidence="7" id="KW-0456">Lyase</keyword>
<name>F0J7Q4_ACIMA</name>
<dbReference type="GO" id="GO:0016829">
    <property type="term" value="F:lyase activity"/>
    <property type="evidence" value="ECO:0007669"/>
    <property type="project" value="UniProtKB-KW"/>
</dbReference>
<dbReference type="Proteomes" id="UP000007100">
    <property type="component" value="Plasmid pACMV2"/>
</dbReference>
<reference evidence="9 10" key="1">
    <citation type="submission" date="2010-12" db="EMBL/GenBank/DDBJ databases">
        <title>Whole genome sequence of Acidiphilium multivorum AIU301.</title>
        <authorList>
            <person name="Narita-Yamada S."/>
            <person name="Nakamura S."/>
            <person name="Ito N."/>
            <person name="Takarada H."/>
            <person name="Katano Y."/>
            <person name="Nakazawa H."/>
            <person name="Hosoyama A."/>
            <person name="Yamada R."/>
            <person name="Fujita N."/>
        </authorList>
    </citation>
    <scope>NUCLEOTIDE SEQUENCE [LARGE SCALE GENOMIC DNA]</scope>
    <source>
        <strain evidence="10">DSM 11245 / JCM 8867 / AIU301</strain>
        <plasmid evidence="9 10">pACMV2</plasmid>
    </source>
</reference>
<dbReference type="RefSeq" id="WP_013641241.1">
    <property type="nucleotide sequence ID" value="NC_015187.1"/>
</dbReference>
<accession>F0J7Q4</accession>
<keyword evidence="3" id="KW-0227">DNA damage</keyword>
<dbReference type="KEGG" id="amv:ACMV_P2_00410"/>
<dbReference type="InterPro" id="IPR003738">
    <property type="entry name" value="SRAP"/>
</dbReference>
<dbReference type="InterPro" id="IPR036590">
    <property type="entry name" value="SRAP-like"/>
</dbReference>
<dbReference type="SUPFAM" id="SSF143081">
    <property type="entry name" value="BB1717-like"/>
    <property type="match status" value="1"/>
</dbReference>
<evidence type="ECO:0000256" key="5">
    <source>
        <dbReference type="ARBA" id="ARBA00023124"/>
    </source>
</evidence>
<keyword evidence="6" id="KW-0238">DNA-binding</keyword>
<dbReference type="EC" id="3.4.-.-" evidence="8"/>
<evidence type="ECO:0000256" key="2">
    <source>
        <dbReference type="ARBA" id="ARBA00022670"/>
    </source>
</evidence>
<keyword evidence="10" id="KW-1185">Reference proteome</keyword>
<dbReference type="OrthoDB" id="9782620at2"/>
<dbReference type="AlphaFoldDB" id="F0J7Q4"/>
<gene>
    <name evidence="9" type="ordered locus">ACMV_P2_00410</name>
</gene>
<evidence type="ECO:0000313" key="9">
    <source>
        <dbReference type="EMBL" id="BAJ83121.1"/>
    </source>
</evidence>